<dbReference type="SUPFAM" id="SSF52799">
    <property type="entry name" value="(Phosphotyrosine protein) phosphatases II"/>
    <property type="match status" value="2"/>
</dbReference>
<dbReference type="AlphaFoldDB" id="R7TE71"/>
<dbReference type="Pfam" id="PF00102">
    <property type="entry name" value="Y_phosphatase"/>
    <property type="match status" value="2"/>
</dbReference>
<dbReference type="EMBL" id="AMQN01032391">
    <property type="status" value="NOT_ANNOTATED_CDS"/>
    <property type="molecule type" value="Genomic_DNA"/>
</dbReference>
<reference evidence="3 5" key="2">
    <citation type="journal article" date="2013" name="Nature">
        <title>Insights into bilaterian evolution from three spiralian genomes.</title>
        <authorList>
            <person name="Simakov O."/>
            <person name="Marletaz F."/>
            <person name="Cho S.J."/>
            <person name="Edsinger-Gonzales E."/>
            <person name="Havlak P."/>
            <person name="Hellsten U."/>
            <person name="Kuo D.H."/>
            <person name="Larsson T."/>
            <person name="Lv J."/>
            <person name="Arendt D."/>
            <person name="Savage R."/>
            <person name="Osoegawa K."/>
            <person name="de Jong P."/>
            <person name="Grimwood J."/>
            <person name="Chapman J.A."/>
            <person name="Shapiro H."/>
            <person name="Aerts A."/>
            <person name="Otillar R.P."/>
            <person name="Terry A.Y."/>
            <person name="Boore J.L."/>
            <person name="Grigoriev I.V."/>
            <person name="Lindberg D.R."/>
            <person name="Seaver E.C."/>
            <person name="Weisblat D.A."/>
            <person name="Putnam N.H."/>
            <person name="Rokhsar D.S."/>
        </authorList>
    </citation>
    <scope>NUCLEOTIDE SEQUENCE</scope>
    <source>
        <strain evidence="3 5">I ESC-2004</strain>
    </source>
</reference>
<feature type="domain" description="Tyrosine-protein phosphatase" evidence="1">
    <location>
        <begin position="174"/>
        <end position="271"/>
    </location>
</feature>
<protein>
    <recommendedName>
        <fullName evidence="6">Protein-tyrosine-phosphatase</fullName>
    </recommendedName>
</protein>
<dbReference type="EnsemblMetazoa" id="CapteT90491">
    <property type="protein sequence ID" value="CapteP90491"/>
    <property type="gene ID" value="CapteG90491"/>
</dbReference>
<feature type="non-terminal residue" evidence="3">
    <location>
        <position position="1"/>
    </location>
</feature>
<dbReference type="PRINTS" id="PR00700">
    <property type="entry name" value="PRTYPHPHTASE"/>
</dbReference>
<dbReference type="InterPro" id="IPR050348">
    <property type="entry name" value="Protein-Tyr_Phosphatase"/>
</dbReference>
<dbReference type="PROSITE" id="PS50056">
    <property type="entry name" value="TYR_PHOSPHATASE_2"/>
    <property type="match status" value="1"/>
</dbReference>
<reference evidence="4" key="3">
    <citation type="submission" date="2015-06" db="UniProtKB">
        <authorList>
            <consortium name="EnsemblMetazoa"/>
        </authorList>
    </citation>
    <scope>IDENTIFICATION</scope>
</reference>
<dbReference type="EMBL" id="KB311196">
    <property type="protein sequence ID" value="ELT89762.1"/>
    <property type="molecule type" value="Genomic_DNA"/>
</dbReference>
<dbReference type="OrthoDB" id="10253954at2759"/>
<dbReference type="InterPro" id="IPR016130">
    <property type="entry name" value="Tyr_Pase_AS"/>
</dbReference>
<proteinExistence type="predicted"/>
<keyword evidence="5" id="KW-1185">Reference proteome</keyword>
<name>R7TE71_CAPTE</name>
<dbReference type="SMART" id="SM00404">
    <property type="entry name" value="PTPc_motif"/>
    <property type="match status" value="1"/>
</dbReference>
<gene>
    <name evidence="3" type="ORF">CAPTEDRAFT_90491</name>
</gene>
<dbReference type="InterPro" id="IPR000242">
    <property type="entry name" value="PTP_cat"/>
</dbReference>
<dbReference type="InterPro" id="IPR029021">
    <property type="entry name" value="Prot-tyrosine_phosphatase-like"/>
</dbReference>
<dbReference type="STRING" id="283909.R7TE71"/>
<dbReference type="PANTHER" id="PTHR19134">
    <property type="entry name" value="RECEPTOR-TYPE TYROSINE-PROTEIN PHOSPHATASE"/>
    <property type="match status" value="1"/>
</dbReference>
<dbReference type="InterPro" id="IPR003595">
    <property type="entry name" value="Tyr_Pase_cat"/>
</dbReference>
<evidence type="ECO:0000313" key="4">
    <source>
        <dbReference type="EnsemblMetazoa" id="CapteP90491"/>
    </source>
</evidence>
<dbReference type="InterPro" id="IPR000387">
    <property type="entry name" value="Tyr_Pase_dom"/>
</dbReference>
<feature type="domain" description="Tyrosine-protein phosphatase" evidence="1">
    <location>
        <begin position="1"/>
        <end position="108"/>
    </location>
</feature>
<organism evidence="3">
    <name type="scientific">Capitella teleta</name>
    <name type="common">Polychaete worm</name>
    <dbReference type="NCBI Taxonomy" id="283909"/>
    <lineage>
        <taxon>Eukaryota</taxon>
        <taxon>Metazoa</taxon>
        <taxon>Spiralia</taxon>
        <taxon>Lophotrochozoa</taxon>
        <taxon>Annelida</taxon>
        <taxon>Polychaeta</taxon>
        <taxon>Sedentaria</taxon>
        <taxon>Scolecida</taxon>
        <taxon>Capitellidae</taxon>
        <taxon>Capitella</taxon>
    </lineage>
</organism>
<evidence type="ECO:0008006" key="6">
    <source>
        <dbReference type="Google" id="ProtNLM"/>
    </source>
</evidence>
<accession>R7TE71</accession>
<dbReference type="HOGENOM" id="CLU_001645_8_1_1"/>
<reference evidence="5" key="1">
    <citation type="submission" date="2012-12" db="EMBL/GenBank/DDBJ databases">
        <authorList>
            <person name="Hellsten U."/>
            <person name="Grimwood J."/>
            <person name="Chapman J.A."/>
            <person name="Shapiro H."/>
            <person name="Aerts A."/>
            <person name="Otillar R.P."/>
            <person name="Terry A.Y."/>
            <person name="Boore J.L."/>
            <person name="Simakov O."/>
            <person name="Marletaz F."/>
            <person name="Cho S.-J."/>
            <person name="Edsinger-Gonzales E."/>
            <person name="Havlak P."/>
            <person name="Kuo D.-H."/>
            <person name="Larsson T."/>
            <person name="Lv J."/>
            <person name="Arendt D."/>
            <person name="Savage R."/>
            <person name="Osoegawa K."/>
            <person name="de Jong P."/>
            <person name="Lindberg D.R."/>
            <person name="Seaver E.C."/>
            <person name="Weisblat D.A."/>
            <person name="Putnam N.H."/>
            <person name="Grigoriev I.V."/>
            <person name="Rokhsar D.S."/>
        </authorList>
    </citation>
    <scope>NUCLEOTIDE SEQUENCE</scope>
    <source>
        <strain evidence="5">I ESC-2004</strain>
    </source>
</reference>
<evidence type="ECO:0000259" key="1">
    <source>
        <dbReference type="PROSITE" id="PS50055"/>
    </source>
</evidence>
<dbReference type="SMART" id="SM00194">
    <property type="entry name" value="PTPc"/>
    <property type="match status" value="1"/>
</dbReference>
<evidence type="ECO:0000259" key="2">
    <source>
        <dbReference type="PROSITE" id="PS50056"/>
    </source>
</evidence>
<dbReference type="GO" id="GO:0004725">
    <property type="term" value="F:protein tyrosine phosphatase activity"/>
    <property type="evidence" value="ECO:0007669"/>
    <property type="project" value="InterPro"/>
</dbReference>
<dbReference type="OMA" id="MIWYERS"/>
<dbReference type="PROSITE" id="PS00383">
    <property type="entry name" value="TYR_PHOSPHATASE_1"/>
    <property type="match status" value="1"/>
</dbReference>
<dbReference type="Gene3D" id="3.90.190.10">
    <property type="entry name" value="Protein tyrosine phosphatase superfamily"/>
    <property type="match status" value="2"/>
</dbReference>
<evidence type="ECO:0000313" key="5">
    <source>
        <dbReference type="Proteomes" id="UP000014760"/>
    </source>
</evidence>
<dbReference type="CDD" id="cd00047">
    <property type="entry name" value="PTPc"/>
    <property type="match status" value="1"/>
</dbReference>
<dbReference type="PANTHER" id="PTHR19134:SF449">
    <property type="entry name" value="TYROSINE-PROTEIN PHOSPHATASE 1"/>
    <property type="match status" value="1"/>
</dbReference>
<dbReference type="PROSITE" id="PS50055">
    <property type="entry name" value="TYR_PHOSPHATASE_PTP"/>
    <property type="match status" value="2"/>
</dbReference>
<feature type="domain" description="Tyrosine specific protein phosphatases" evidence="2">
    <location>
        <begin position="26"/>
        <end position="99"/>
    </location>
</feature>
<evidence type="ECO:0000313" key="3">
    <source>
        <dbReference type="EMBL" id="ELT89762.1"/>
    </source>
</evidence>
<dbReference type="Proteomes" id="UP000014760">
    <property type="component" value="Unassembled WGS sequence"/>
</dbReference>
<sequence>GSNDDRHVTQYHYTTWPDHGVPSHATALWRLFRKLTNDADNTQPIIVHCSAGVGRTGTLIAMGHLLDQAKREKGINVYAYVTALRQSRLYMVQTVEQYKFIHLAVLEAYTVGSTSSSSAEFKSHFSALNRQSPVSQQTVISEQTEVCLIALTGNNEVLSSSSIFHVFNSLCVVIIAANRHLMFLQMPFNGRNDYINAVQVPGYKGEDIFVATQWPLKDTVIDFWRLVKDHEVQHIVLLEELSLKVSDANYQYDNQSSNVTAEWISSDPTEK</sequence>